<dbReference type="EMBL" id="UINC01155961">
    <property type="protein sequence ID" value="SVD52117.1"/>
    <property type="molecule type" value="Genomic_DNA"/>
</dbReference>
<evidence type="ECO:0000313" key="1">
    <source>
        <dbReference type="EMBL" id="SVD52117.1"/>
    </source>
</evidence>
<accession>A0A382W016</accession>
<reference evidence="1" key="1">
    <citation type="submission" date="2018-05" db="EMBL/GenBank/DDBJ databases">
        <authorList>
            <person name="Lanie J.A."/>
            <person name="Ng W.-L."/>
            <person name="Kazmierczak K.M."/>
            <person name="Andrzejewski T.M."/>
            <person name="Davidsen T.M."/>
            <person name="Wayne K.J."/>
            <person name="Tettelin H."/>
            <person name="Glass J.I."/>
            <person name="Rusch D."/>
            <person name="Podicherti R."/>
            <person name="Tsui H.-C.T."/>
            <person name="Winkler M.E."/>
        </authorList>
    </citation>
    <scope>NUCLEOTIDE SEQUENCE</scope>
</reference>
<name>A0A382W016_9ZZZZ</name>
<gene>
    <name evidence="1" type="ORF">METZ01_LOCUS404971</name>
</gene>
<dbReference type="AlphaFoldDB" id="A0A382W016"/>
<sequence>MSNRIASDIKPLATTKNMAPAFQMDAFGVFPVK</sequence>
<protein>
    <submittedName>
        <fullName evidence="1">Uncharacterized protein</fullName>
    </submittedName>
</protein>
<proteinExistence type="predicted"/>
<organism evidence="1">
    <name type="scientific">marine metagenome</name>
    <dbReference type="NCBI Taxonomy" id="408172"/>
    <lineage>
        <taxon>unclassified sequences</taxon>
        <taxon>metagenomes</taxon>
        <taxon>ecological metagenomes</taxon>
    </lineage>
</organism>